<dbReference type="InterPro" id="IPR002710">
    <property type="entry name" value="Dilute_dom"/>
</dbReference>
<dbReference type="Pfam" id="PF01843">
    <property type="entry name" value="DIL"/>
    <property type="match status" value="1"/>
</dbReference>
<feature type="region of interest" description="Actin-binding" evidence="6">
    <location>
        <begin position="161"/>
        <end position="183"/>
    </location>
</feature>
<organism evidence="11 12">
    <name type="scientific">Zingiber officinale</name>
    <name type="common">Ginger</name>
    <name type="synonym">Amomum zingiber</name>
    <dbReference type="NCBI Taxonomy" id="94328"/>
    <lineage>
        <taxon>Eukaryota</taxon>
        <taxon>Viridiplantae</taxon>
        <taxon>Streptophyta</taxon>
        <taxon>Embryophyta</taxon>
        <taxon>Tracheophyta</taxon>
        <taxon>Spermatophyta</taxon>
        <taxon>Magnoliopsida</taxon>
        <taxon>Liliopsida</taxon>
        <taxon>Zingiberales</taxon>
        <taxon>Zingiberaceae</taxon>
        <taxon>Zingiber</taxon>
    </lineage>
</organism>
<evidence type="ECO:0000256" key="1">
    <source>
        <dbReference type="ARBA" id="ARBA00022737"/>
    </source>
</evidence>
<reference evidence="11 12" key="1">
    <citation type="submission" date="2020-08" db="EMBL/GenBank/DDBJ databases">
        <title>Plant Genome Project.</title>
        <authorList>
            <person name="Zhang R.-G."/>
        </authorList>
    </citation>
    <scope>NUCLEOTIDE SEQUENCE [LARGE SCALE GENOMIC DNA]</scope>
    <source>
        <tissue evidence="11">Rhizome</tissue>
    </source>
</reference>
<dbReference type="Proteomes" id="UP000734854">
    <property type="component" value="Unassembled WGS sequence"/>
</dbReference>
<sequence length="1069" mass="121638">MARDSTSRSKRVVSAAAVPMWKLRHALSAMPLQVAHNQDVLDLIEKKPGGIIALLDEACMFPKSTHETFAQKLYQTFKNHKRFSKPKLARTAFTVNHYAGDVTYQAELFLDKNKDLVVAEHQALLDASKCPFVANLFPPVSEESSKQSKATSIGTRFKQQLQSLMETLNTTEPHYIRCVKPNSLLKPGIIENFNVLGQLRCGGVLEAIRISCAGYPTKRTFAEFVDRFAILAKDTGDCSDEKAVCAAICEKMGLEGYQIGKTKVFLRAGQMAELDTRRMEVLFNTTKIIQRKIRTYLTRKEFLILRQASIQLQKHWRACLARKLYESLRREAAAIHIQKNACSYAVRKYYTKLRANAIVIQTGLRAMAANVEYRQRRRNKAAIIIQTQWRLCQAHSSYKQVKKAALILQCLWRGHIGRKELRKLKMAARETGALKEAKDKLEKKVEELTWRLNVEKQMRSEIEDVKGKEIAKLETALQEMQEKLDAAHEAIKKEKEASRIIIEQAAPVVREVPVVDNTKLDLLRSYNNQLEAELSIFKSKSEEFEGKYNEAQQRIEQLLKVTEESSSKIGQMQEKIQRLETNLSSLESENKILRQQALVASSDEDLSAVIKSRESKISILESENQLHDDQPAPIYQPNANSKTIEPQGIKQPAAVSQVPDPEALVPDAPALSKQESLTDQQQENYDALIQCLTEYKRFENKRPAAAFIVFKSLLQWHSFEAEKTNIFDQIIQTIKSSIKNQENVGELAYWLSTTTSLLLLLQKTLKASHTSITGLYRSRATTATLFSRMARSTRFSSAGMGISNGYTGIISKSSDQRRIEAKHPALRFKQQLTAYVEKIYGIIRDSLKTEIAPFLAMCIQVPKIIIRKSFSQVFAFINVQLFNREEIEIYISYKYNTTLCSLLLRRECCSSSNAEFVKVGLRELEQWCSRATEEYAGTSWEELQHIRQAVGFLVSHQKSQKSLQELTEELCIDLTVPQIYRIGTMFWDDKYGTHGLSQEVITKMKIMMTDGTLNITNNTFLLDDNSSIPFSVEEISRSMADICLPDVESPQPLLQQNSALRLLLEPHKD</sequence>
<dbReference type="GO" id="GO:0051015">
    <property type="term" value="F:actin filament binding"/>
    <property type="evidence" value="ECO:0007669"/>
    <property type="project" value="TreeGrafter"/>
</dbReference>
<accession>A0A8J5CAR0</accession>
<dbReference type="SMART" id="SM00242">
    <property type="entry name" value="MYSc"/>
    <property type="match status" value="1"/>
</dbReference>
<evidence type="ECO:0000256" key="5">
    <source>
        <dbReference type="ARBA" id="ARBA00023203"/>
    </source>
</evidence>
<dbReference type="PANTHER" id="PTHR13140:SF270">
    <property type="entry name" value="MYOSIN-12"/>
    <property type="match status" value="1"/>
</dbReference>
<dbReference type="GO" id="GO:0030048">
    <property type="term" value="P:actin filament-based movement"/>
    <property type="evidence" value="ECO:0007669"/>
    <property type="project" value="UniProtKB-ARBA"/>
</dbReference>
<dbReference type="EMBL" id="JACMSC010000021">
    <property type="protein sequence ID" value="KAG6471142.1"/>
    <property type="molecule type" value="Genomic_DNA"/>
</dbReference>
<feature type="coiled-coil region" evidence="7">
    <location>
        <begin position="424"/>
        <end position="497"/>
    </location>
</feature>
<evidence type="ECO:0000256" key="8">
    <source>
        <dbReference type="SAM" id="MobiDB-lite"/>
    </source>
</evidence>
<comment type="caution">
    <text evidence="11">The sequence shown here is derived from an EMBL/GenBank/DDBJ whole genome shotgun (WGS) entry which is preliminary data.</text>
</comment>
<dbReference type="InterPro" id="IPR000048">
    <property type="entry name" value="IQ_motif_EF-hand-BS"/>
</dbReference>
<name>A0A8J5CAR0_ZINOF</name>
<dbReference type="Gene3D" id="1.20.5.190">
    <property type="match status" value="3"/>
</dbReference>
<dbReference type="PROSITE" id="PS51126">
    <property type="entry name" value="DILUTE"/>
    <property type="match status" value="1"/>
</dbReference>
<feature type="domain" description="Myosin motor" evidence="10">
    <location>
        <begin position="1"/>
        <end position="279"/>
    </location>
</feature>
<evidence type="ECO:0008006" key="13">
    <source>
        <dbReference type="Google" id="ProtNLM"/>
    </source>
</evidence>
<dbReference type="GO" id="GO:0016459">
    <property type="term" value="C:myosin complex"/>
    <property type="evidence" value="ECO:0007669"/>
    <property type="project" value="UniProtKB-KW"/>
</dbReference>
<evidence type="ECO:0000256" key="4">
    <source>
        <dbReference type="ARBA" id="ARBA00023054"/>
    </source>
</evidence>
<evidence type="ECO:0000256" key="3">
    <source>
        <dbReference type="ARBA" id="ARBA00022840"/>
    </source>
</evidence>
<dbReference type="GO" id="GO:0005524">
    <property type="term" value="F:ATP binding"/>
    <property type="evidence" value="ECO:0007669"/>
    <property type="project" value="UniProtKB-KW"/>
</dbReference>
<evidence type="ECO:0000256" key="2">
    <source>
        <dbReference type="ARBA" id="ARBA00022741"/>
    </source>
</evidence>
<evidence type="ECO:0000256" key="6">
    <source>
        <dbReference type="PROSITE-ProRule" id="PRU00782"/>
    </source>
</evidence>
<evidence type="ECO:0000313" key="12">
    <source>
        <dbReference type="Proteomes" id="UP000734854"/>
    </source>
</evidence>
<dbReference type="CDD" id="cd23767">
    <property type="entry name" value="IQCD"/>
    <property type="match status" value="1"/>
</dbReference>
<dbReference type="Pfam" id="PF00612">
    <property type="entry name" value="IQ"/>
    <property type="match status" value="4"/>
</dbReference>
<feature type="coiled-coil region" evidence="7">
    <location>
        <begin position="527"/>
        <end position="596"/>
    </location>
</feature>
<dbReference type="PROSITE" id="PS50096">
    <property type="entry name" value="IQ"/>
    <property type="match status" value="3"/>
</dbReference>
<dbReference type="AlphaFoldDB" id="A0A8J5CAR0"/>
<dbReference type="GO" id="GO:0005737">
    <property type="term" value="C:cytoplasm"/>
    <property type="evidence" value="ECO:0007669"/>
    <property type="project" value="TreeGrafter"/>
</dbReference>
<protein>
    <recommendedName>
        <fullName evidence="13">Myosin XI</fullName>
    </recommendedName>
</protein>
<keyword evidence="12" id="KW-1185">Reference proteome</keyword>
<dbReference type="Gene3D" id="3.30.70.1590">
    <property type="match status" value="1"/>
</dbReference>
<evidence type="ECO:0000256" key="7">
    <source>
        <dbReference type="SAM" id="Coils"/>
    </source>
</evidence>
<feature type="domain" description="Dilute" evidence="9">
    <location>
        <begin position="728"/>
        <end position="1010"/>
    </location>
</feature>
<dbReference type="Pfam" id="PF00063">
    <property type="entry name" value="Myosin_head"/>
    <property type="match status" value="1"/>
</dbReference>
<gene>
    <name evidence="11" type="ORF">ZIOFF_072243</name>
</gene>
<dbReference type="PROSITE" id="PS51456">
    <property type="entry name" value="MYOSIN_MOTOR"/>
    <property type="match status" value="1"/>
</dbReference>
<dbReference type="InterPro" id="IPR001609">
    <property type="entry name" value="Myosin_head_motor_dom-like"/>
</dbReference>
<dbReference type="FunFam" id="1.20.5.190:FF:000001">
    <property type="entry name" value="unconventional myosin-Va"/>
    <property type="match status" value="1"/>
</dbReference>
<dbReference type="PANTHER" id="PTHR13140">
    <property type="entry name" value="MYOSIN"/>
    <property type="match status" value="1"/>
</dbReference>
<evidence type="ECO:0000259" key="10">
    <source>
        <dbReference type="PROSITE" id="PS51456"/>
    </source>
</evidence>
<keyword evidence="6" id="KW-0518">Myosin</keyword>
<dbReference type="Gene3D" id="1.20.58.530">
    <property type="match status" value="1"/>
</dbReference>
<dbReference type="SMART" id="SM01132">
    <property type="entry name" value="DIL"/>
    <property type="match status" value="1"/>
</dbReference>
<evidence type="ECO:0000259" key="9">
    <source>
        <dbReference type="PROSITE" id="PS51126"/>
    </source>
</evidence>
<comment type="caution">
    <text evidence="6">Lacks conserved residue(s) required for the propagation of feature annotation.</text>
</comment>
<dbReference type="SUPFAM" id="SSF52540">
    <property type="entry name" value="P-loop containing nucleoside triphosphate hydrolases"/>
    <property type="match status" value="2"/>
</dbReference>
<keyword evidence="3" id="KW-0067">ATP-binding</keyword>
<comment type="similarity">
    <text evidence="6">Belongs to the TRAFAC class myosin-kinesin ATPase superfamily. Myosin family.</text>
</comment>
<evidence type="ECO:0000313" key="11">
    <source>
        <dbReference type="EMBL" id="KAG6471142.1"/>
    </source>
</evidence>
<proteinExistence type="inferred from homology"/>
<dbReference type="GO" id="GO:0000146">
    <property type="term" value="F:microfilament motor activity"/>
    <property type="evidence" value="ECO:0007669"/>
    <property type="project" value="TreeGrafter"/>
</dbReference>
<keyword evidence="5 6" id="KW-0009">Actin-binding</keyword>
<dbReference type="GO" id="GO:0007015">
    <property type="term" value="P:actin filament organization"/>
    <property type="evidence" value="ECO:0007669"/>
    <property type="project" value="TreeGrafter"/>
</dbReference>
<dbReference type="InterPro" id="IPR027417">
    <property type="entry name" value="P-loop_NTPase"/>
</dbReference>
<feature type="region of interest" description="Disordered" evidence="8">
    <location>
        <begin position="622"/>
        <end position="644"/>
    </location>
</feature>
<dbReference type="SMART" id="SM00015">
    <property type="entry name" value="IQ"/>
    <property type="match status" value="5"/>
</dbReference>
<keyword evidence="6" id="KW-0505">Motor protein</keyword>
<keyword evidence="4 7" id="KW-0175">Coiled coil</keyword>
<keyword evidence="1" id="KW-0677">Repeat</keyword>
<keyword evidence="2" id="KW-0547">Nucleotide-binding</keyword>
<dbReference type="GO" id="GO:0016020">
    <property type="term" value="C:membrane"/>
    <property type="evidence" value="ECO:0007669"/>
    <property type="project" value="TreeGrafter"/>
</dbReference>